<dbReference type="EMBL" id="DRPZ01000289">
    <property type="protein sequence ID" value="HGY10657.1"/>
    <property type="molecule type" value="Genomic_DNA"/>
</dbReference>
<proteinExistence type="predicted"/>
<sequence length="295" mass="31887">MEFAGAGAGVPRGRSAAGRGACPHAGRRLVRLTVVPAIFRLAWREATTYRFNFAMSFMVIALPFVLQVFLWSAVLKGREQLAGRSLSEMIVYYLLVLLVFDFVQPTVLFDVSDDIKSGTLALHLIRPLPYPVWSLVLRLGSQTIYLTIVATTVAAGALLLGLLGVVNLGDLLTARLASFAAVFLLAWLVGTVSSLAVSFVVFFTEDAAGVSKLIAFLFPLLSGSLIPLDLLPGWLKALSGYLPFRWLVYEPIRVFTGQQTPGAALLGLAAWGALISAVTWLLWRSGKARFTAVGD</sequence>
<comment type="caution">
    <text evidence="3">The sequence shown here is derived from an EMBL/GenBank/DDBJ whole genome shotgun (WGS) entry which is preliminary data.</text>
</comment>
<name>A0A7C4ZIE5_9DEIN</name>
<dbReference type="Proteomes" id="UP000885759">
    <property type="component" value="Unassembled WGS sequence"/>
</dbReference>
<feature type="region of interest" description="Disordered" evidence="1">
    <location>
        <begin position="1"/>
        <end position="21"/>
    </location>
</feature>
<keyword evidence="2" id="KW-0472">Membrane</keyword>
<dbReference type="Pfam" id="PF06182">
    <property type="entry name" value="ABC2_membrane_6"/>
    <property type="match status" value="1"/>
</dbReference>
<feature type="transmembrane region" description="Helical" evidence="2">
    <location>
        <begin position="90"/>
        <end position="109"/>
    </location>
</feature>
<feature type="transmembrane region" description="Helical" evidence="2">
    <location>
        <begin position="214"/>
        <end position="235"/>
    </location>
</feature>
<dbReference type="InterPro" id="IPR010390">
    <property type="entry name" value="ABC-2_transporter-like"/>
</dbReference>
<protein>
    <recommendedName>
        <fullName evidence="4">ABC transporter permease</fullName>
    </recommendedName>
</protein>
<evidence type="ECO:0008006" key="4">
    <source>
        <dbReference type="Google" id="ProtNLM"/>
    </source>
</evidence>
<dbReference type="AlphaFoldDB" id="A0A7C4ZIE5"/>
<organism evidence="3">
    <name type="scientific">Oceanithermus profundus</name>
    <dbReference type="NCBI Taxonomy" id="187137"/>
    <lineage>
        <taxon>Bacteria</taxon>
        <taxon>Thermotogati</taxon>
        <taxon>Deinococcota</taxon>
        <taxon>Deinococci</taxon>
        <taxon>Thermales</taxon>
        <taxon>Thermaceae</taxon>
        <taxon>Oceanithermus</taxon>
    </lineage>
</organism>
<accession>A0A7C4ZIE5</accession>
<reference evidence="3" key="1">
    <citation type="journal article" date="2020" name="mSystems">
        <title>Genome- and Community-Level Interaction Insights into Carbon Utilization and Element Cycling Functions of Hydrothermarchaeota in Hydrothermal Sediment.</title>
        <authorList>
            <person name="Zhou Z."/>
            <person name="Liu Y."/>
            <person name="Xu W."/>
            <person name="Pan J."/>
            <person name="Luo Z.H."/>
            <person name="Li M."/>
        </authorList>
    </citation>
    <scope>NUCLEOTIDE SEQUENCE [LARGE SCALE GENOMIC DNA]</scope>
    <source>
        <strain evidence="3">HyVt-570</strain>
    </source>
</reference>
<dbReference type="PANTHER" id="PTHR36832:SF1">
    <property type="entry name" value="SLR1174 PROTEIN"/>
    <property type="match status" value="1"/>
</dbReference>
<evidence type="ECO:0000313" key="3">
    <source>
        <dbReference type="EMBL" id="HGY10657.1"/>
    </source>
</evidence>
<gene>
    <name evidence="3" type="ORF">ENK37_11520</name>
</gene>
<feature type="transmembrane region" description="Helical" evidence="2">
    <location>
        <begin position="263"/>
        <end position="283"/>
    </location>
</feature>
<keyword evidence="2" id="KW-0812">Transmembrane</keyword>
<feature type="transmembrane region" description="Helical" evidence="2">
    <location>
        <begin position="49"/>
        <end position="70"/>
    </location>
</feature>
<evidence type="ECO:0000256" key="1">
    <source>
        <dbReference type="SAM" id="MobiDB-lite"/>
    </source>
</evidence>
<feature type="compositionally biased region" description="Gly residues" evidence="1">
    <location>
        <begin position="1"/>
        <end position="10"/>
    </location>
</feature>
<feature type="transmembrane region" description="Helical" evidence="2">
    <location>
        <begin position="144"/>
        <end position="166"/>
    </location>
</feature>
<evidence type="ECO:0000256" key="2">
    <source>
        <dbReference type="SAM" id="Phobius"/>
    </source>
</evidence>
<dbReference type="PANTHER" id="PTHR36832">
    <property type="entry name" value="SLR1174 PROTEIN-RELATED"/>
    <property type="match status" value="1"/>
</dbReference>
<keyword evidence="2" id="KW-1133">Transmembrane helix</keyword>
<feature type="transmembrane region" description="Helical" evidence="2">
    <location>
        <begin position="178"/>
        <end position="202"/>
    </location>
</feature>